<organism evidence="2">
    <name type="scientific">Fervidicoccus fontis</name>
    <dbReference type="NCBI Taxonomy" id="683846"/>
    <lineage>
        <taxon>Archaea</taxon>
        <taxon>Thermoproteota</taxon>
        <taxon>Thermoprotei</taxon>
        <taxon>Fervidicoccales</taxon>
        <taxon>Fervidicoccaceae</taxon>
        <taxon>Fervidicoccus</taxon>
    </lineage>
</organism>
<dbReference type="AlphaFoldDB" id="A0A7J3SMH3"/>
<dbReference type="GO" id="GO:0016020">
    <property type="term" value="C:membrane"/>
    <property type="evidence" value="ECO:0007669"/>
    <property type="project" value="TreeGrafter"/>
</dbReference>
<accession>A0A7J3SMH3</accession>
<dbReference type="GO" id="GO:0006487">
    <property type="term" value="P:protein N-linked glycosylation"/>
    <property type="evidence" value="ECO:0007669"/>
    <property type="project" value="TreeGrafter"/>
</dbReference>
<feature type="domain" description="Glycosyl transferase family 1" evidence="1">
    <location>
        <begin position="205"/>
        <end position="348"/>
    </location>
</feature>
<comment type="caution">
    <text evidence="2">The sequence shown here is derived from an EMBL/GenBank/DDBJ whole genome shotgun (WGS) entry which is preliminary data.</text>
</comment>
<dbReference type="Pfam" id="PF00534">
    <property type="entry name" value="Glycos_transf_1"/>
    <property type="match status" value="1"/>
</dbReference>
<dbReference type="Gene3D" id="3.40.50.2000">
    <property type="entry name" value="Glycogen Phosphorylase B"/>
    <property type="match status" value="2"/>
</dbReference>
<dbReference type="PANTHER" id="PTHR45919:SF1">
    <property type="entry name" value="GDP-MAN:MAN(3)GLCNAC(2)-PP-DOL ALPHA-1,2-MANNOSYLTRANSFERASE"/>
    <property type="match status" value="1"/>
</dbReference>
<protein>
    <submittedName>
        <fullName evidence="2">Glycosyltransferase</fullName>
    </submittedName>
</protein>
<dbReference type="InterPro" id="IPR038013">
    <property type="entry name" value="ALG11"/>
</dbReference>
<evidence type="ECO:0000313" key="2">
    <source>
        <dbReference type="EMBL" id="HGZ60465.1"/>
    </source>
</evidence>
<reference evidence="2" key="1">
    <citation type="journal article" date="2020" name="mSystems">
        <title>Genome- and Community-Level Interaction Insights into Carbon Utilization and Element Cycling Functions of Hydrothermarchaeota in Hydrothermal Sediment.</title>
        <authorList>
            <person name="Zhou Z."/>
            <person name="Liu Y."/>
            <person name="Xu W."/>
            <person name="Pan J."/>
            <person name="Luo Z.H."/>
            <person name="Li M."/>
        </authorList>
    </citation>
    <scope>NUCLEOTIDE SEQUENCE [LARGE SCALE GENOMIC DNA]</scope>
    <source>
        <strain evidence="2">SpSt-885</strain>
    </source>
</reference>
<dbReference type="GO" id="GO:0004377">
    <property type="term" value="F:GDP-Man:Man(3)GlcNAc(2)-PP-Dol alpha-1,2-mannosyltransferase activity"/>
    <property type="evidence" value="ECO:0007669"/>
    <property type="project" value="InterPro"/>
</dbReference>
<evidence type="ECO:0000259" key="1">
    <source>
        <dbReference type="Pfam" id="PF00534"/>
    </source>
</evidence>
<keyword evidence="2" id="KW-0808">Transferase</keyword>
<dbReference type="EMBL" id="DTLS01000130">
    <property type="protein sequence ID" value="HGZ60465.1"/>
    <property type="molecule type" value="Genomic_DNA"/>
</dbReference>
<sequence length="384" mass="43793">MKVAIIYDFGVNKGGGDFVMLNILEALYDVGYEVSLLTSYAKGLQESAEFFNKPVPNVDICHIKVPSYLRHPYTIAYVARKAIKVGSNTYDAYLVSDDIPKCIANHKGVCYMHYPHAARFNFKEYIATKYKTTLCGKLAWRIHKTLFPRFYLVDRKPEKWLLVANSVVTRRHAAETFRIGVKDIALLNPPVASRVINEMWKNCYFRKENLIACVGRFEFEKQFVEVLQALACLQKKIDVKLSLIGFAYDEKHILKVIKVLRLKESVELLVSADRKTLIDRLFRAKAIVHPAPYEPFGIAVVEGMAAGCIPIVRRGVNGPWLETTEEGKYGFGFSNLEELVGVIEKAVKLYDSFDVETIATRALEFDEAEFKRKFINVFENFSVT</sequence>
<name>A0A7J3SMH3_9CREN</name>
<dbReference type="InterPro" id="IPR001296">
    <property type="entry name" value="Glyco_trans_1"/>
</dbReference>
<proteinExistence type="predicted"/>
<dbReference type="PANTHER" id="PTHR45919">
    <property type="entry name" value="GDP-MAN:MAN(3)GLCNAC(2)-PP-DOL ALPHA-1,2-MANNOSYLTRANSFERASE"/>
    <property type="match status" value="1"/>
</dbReference>
<dbReference type="SUPFAM" id="SSF53756">
    <property type="entry name" value="UDP-Glycosyltransferase/glycogen phosphorylase"/>
    <property type="match status" value="1"/>
</dbReference>
<gene>
    <name evidence="2" type="ORF">ENW83_04580</name>
</gene>